<proteinExistence type="predicted"/>
<dbReference type="InterPro" id="IPR000408">
    <property type="entry name" value="Reg_chr_condens"/>
</dbReference>
<dbReference type="PRINTS" id="PR00633">
    <property type="entry name" value="RCCNDNSATION"/>
</dbReference>
<dbReference type="InterPro" id="IPR051553">
    <property type="entry name" value="Ran_GTPase-activating"/>
</dbReference>
<dbReference type="EMBL" id="AP022558">
    <property type="protein sequence ID" value="BBW98998.1"/>
    <property type="molecule type" value="Genomic_DNA"/>
</dbReference>
<keyword evidence="2" id="KW-1185">Reference proteome</keyword>
<name>A0A679FR11_9BACL</name>
<dbReference type="PANTHER" id="PTHR45982">
    <property type="entry name" value="REGULATOR OF CHROMOSOME CONDENSATION"/>
    <property type="match status" value="1"/>
</dbReference>
<accession>A0A679FR11</accession>
<dbReference type="PANTHER" id="PTHR45982:SF1">
    <property type="entry name" value="REGULATOR OF CHROMOSOME CONDENSATION"/>
    <property type="match status" value="1"/>
</dbReference>
<protein>
    <submittedName>
        <fullName evidence="1">Uncharacterized protein</fullName>
    </submittedName>
</protein>
<dbReference type="Gene3D" id="2.130.10.30">
    <property type="entry name" value="Regulator of chromosome condensation 1/beta-lactamase-inhibitor protein II"/>
    <property type="match status" value="1"/>
</dbReference>
<evidence type="ECO:0000313" key="1">
    <source>
        <dbReference type="EMBL" id="BBW98998.1"/>
    </source>
</evidence>
<gene>
    <name evidence="1" type="ORF">GsuE55_38310</name>
</gene>
<keyword evidence="1" id="KW-0614">Plasmid</keyword>
<dbReference type="Proteomes" id="UP000501421">
    <property type="component" value="Plasmid pGspE55-1"/>
</dbReference>
<dbReference type="PROSITE" id="PS00626">
    <property type="entry name" value="RCC1_2"/>
    <property type="match status" value="1"/>
</dbReference>
<dbReference type="AlphaFoldDB" id="A0A679FR11"/>
<geneLocation type="plasmid" evidence="1 2">
    <name>pGspE55-1</name>
</geneLocation>
<dbReference type="SUPFAM" id="SSF50985">
    <property type="entry name" value="RCC1/BLIP-II"/>
    <property type="match status" value="1"/>
</dbReference>
<organism evidence="1 2">
    <name type="scientific">Geobacillus subterraneus</name>
    <dbReference type="NCBI Taxonomy" id="129338"/>
    <lineage>
        <taxon>Bacteria</taxon>
        <taxon>Bacillati</taxon>
        <taxon>Bacillota</taxon>
        <taxon>Bacilli</taxon>
        <taxon>Bacillales</taxon>
        <taxon>Anoxybacillaceae</taxon>
        <taxon>Geobacillus</taxon>
    </lineage>
</organism>
<evidence type="ECO:0000313" key="2">
    <source>
        <dbReference type="Proteomes" id="UP000501421"/>
    </source>
</evidence>
<dbReference type="InterPro" id="IPR009091">
    <property type="entry name" value="RCC1/BLIP-II"/>
</dbReference>
<sequence length="156" mass="17559">MALSQDGKVYAWGRNKDGEVLCSHPFVVCCPVVVFDEERVVDVAAGERHAVLLTASGRVYAWGEALNGKLGISSSKRTLSSYDHAFPPVLVDIPDRVQKVFVSGEMSFAATECGIWCWGRDLFERFAFLKDREKQDALFVPFSYLEQSWQEESRCL</sequence>
<dbReference type="PROSITE" id="PS50012">
    <property type="entry name" value="RCC1_3"/>
    <property type="match status" value="2"/>
</dbReference>
<reference evidence="2" key="1">
    <citation type="journal article" date="2020" name="Microbiol. Resour. Announc.">
        <title>Complete Genome Sequence of Geobacillus sp. Strain E55-1, Isolated from Mine Geyser in Japan.</title>
        <authorList>
            <person name="Miyazaki K."/>
            <person name="Hase E."/>
            <person name="Tokito N."/>
        </authorList>
    </citation>
    <scope>NUCLEOTIDE SEQUENCE [LARGE SCALE GENOMIC DNA]</scope>
    <source>
        <strain evidence="2">E55-1</strain>
        <plasmid evidence="2">pGspE55-1</plasmid>
    </source>
</reference>
<dbReference type="Pfam" id="PF13540">
    <property type="entry name" value="RCC1_2"/>
    <property type="match status" value="2"/>
</dbReference>